<dbReference type="GO" id="GO:0005829">
    <property type="term" value="C:cytosol"/>
    <property type="evidence" value="ECO:0007669"/>
    <property type="project" value="TreeGrafter"/>
</dbReference>
<evidence type="ECO:0000313" key="5">
    <source>
        <dbReference type="EMBL" id="CAB4849475.1"/>
    </source>
</evidence>
<reference evidence="3" key="1">
    <citation type="submission" date="2020-05" db="EMBL/GenBank/DDBJ databases">
        <authorList>
            <person name="Chiriac C."/>
            <person name="Salcher M."/>
            <person name="Ghai R."/>
            <person name="Kavagutti S V."/>
        </authorList>
    </citation>
    <scope>NUCLEOTIDE SEQUENCE</scope>
</reference>
<dbReference type="PANTHER" id="PTHR43691">
    <property type="entry name" value="URIDINE PHOSPHORYLASE"/>
    <property type="match status" value="1"/>
</dbReference>
<dbReference type="InterPro" id="IPR000845">
    <property type="entry name" value="Nucleoside_phosphorylase_d"/>
</dbReference>
<dbReference type="SUPFAM" id="SSF53167">
    <property type="entry name" value="Purine and uridine phosphorylases"/>
    <property type="match status" value="1"/>
</dbReference>
<dbReference type="GO" id="GO:0004731">
    <property type="term" value="F:purine-nucleoside phosphorylase activity"/>
    <property type="evidence" value="ECO:0007669"/>
    <property type="project" value="TreeGrafter"/>
</dbReference>
<gene>
    <name evidence="3" type="ORF">UFOPK2656_02324</name>
    <name evidence="4" type="ORF">UFOPK3099_02035</name>
    <name evidence="5" type="ORF">UFOPK3267_00929</name>
    <name evidence="6" type="ORF">UFOPK3651_02917</name>
    <name evidence="7" type="ORF">UFOPK3931_01520</name>
    <name evidence="2" type="ORF">UFOPK4189_02361</name>
</gene>
<dbReference type="EMBL" id="CAEZYF010000016">
    <property type="protein sequence ID" value="CAB4733832.1"/>
    <property type="molecule type" value="Genomic_DNA"/>
</dbReference>
<dbReference type="GO" id="GO:0006152">
    <property type="term" value="P:purine nucleoside catabolic process"/>
    <property type="evidence" value="ECO:0007669"/>
    <property type="project" value="TreeGrafter"/>
</dbReference>
<dbReference type="EMBL" id="CAFBOL010000036">
    <property type="protein sequence ID" value="CAB4991835.1"/>
    <property type="molecule type" value="Genomic_DNA"/>
</dbReference>
<evidence type="ECO:0000313" key="6">
    <source>
        <dbReference type="EMBL" id="CAB4951975.1"/>
    </source>
</evidence>
<dbReference type="EMBL" id="CAESGF010000015">
    <property type="protein sequence ID" value="CAB4364602.1"/>
    <property type="molecule type" value="Genomic_DNA"/>
</dbReference>
<sequence length="237" mass="25385">MPIHIRAEASDYASAVLVPGDPRRAKYIAETFFDPGARQVNEERGELGFTGTYKGKPISVQAAGMGCASAAIYYSELIQLGATRLIRVGTAGGLADGLQMADTVVAMSATADDQIVSQLTDGEAHSPTATYSLVERAVQLSREKGARVHVGPIVSSALFYDRREGIMQRWKDRGHLAVEMEAAVLYTLGALHKIETLCIATISDLIASEQQAVRISDAELKVGVDRMMEVACELAIG</sequence>
<dbReference type="InterPro" id="IPR035994">
    <property type="entry name" value="Nucleoside_phosphorylase_sf"/>
</dbReference>
<name>A0A6J6SGA0_9ZZZZ</name>
<dbReference type="AlphaFoldDB" id="A0A6J6SGA0"/>
<dbReference type="NCBIfam" id="NF004489">
    <property type="entry name" value="PRK05819.1"/>
    <property type="match status" value="1"/>
</dbReference>
<organism evidence="3">
    <name type="scientific">freshwater metagenome</name>
    <dbReference type="NCBI Taxonomy" id="449393"/>
    <lineage>
        <taxon>unclassified sequences</taxon>
        <taxon>metagenomes</taxon>
        <taxon>ecological metagenomes</taxon>
    </lineage>
</organism>
<accession>A0A6J6SGA0</accession>
<dbReference type="CDD" id="cd17765">
    <property type="entry name" value="PNP_ThPNP_like"/>
    <property type="match status" value="1"/>
</dbReference>
<dbReference type="Gene3D" id="3.40.50.1580">
    <property type="entry name" value="Nucleoside phosphorylase domain"/>
    <property type="match status" value="1"/>
</dbReference>
<dbReference type="EMBL" id="CAFAAV010000179">
    <property type="protein sequence ID" value="CAB4830504.1"/>
    <property type="molecule type" value="Genomic_DNA"/>
</dbReference>
<dbReference type="EMBL" id="CAFBIY010000038">
    <property type="protein sequence ID" value="CAB4849475.1"/>
    <property type="molecule type" value="Genomic_DNA"/>
</dbReference>
<feature type="domain" description="Nucleoside phosphorylase" evidence="1">
    <location>
        <begin position="16"/>
        <end position="221"/>
    </location>
</feature>
<dbReference type="PANTHER" id="PTHR43691:SF11">
    <property type="entry name" value="FI09636P-RELATED"/>
    <property type="match status" value="1"/>
</dbReference>
<evidence type="ECO:0000313" key="4">
    <source>
        <dbReference type="EMBL" id="CAB4830504.1"/>
    </source>
</evidence>
<protein>
    <submittedName>
        <fullName evidence="3">Unannotated protein</fullName>
    </submittedName>
</protein>
<dbReference type="EMBL" id="CAFBMT010000024">
    <property type="protein sequence ID" value="CAB4951975.1"/>
    <property type="molecule type" value="Genomic_DNA"/>
</dbReference>
<proteinExistence type="predicted"/>
<evidence type="ECO:0000259" key="1">
    <source>
        <dbReference type="Pfam" id="PF01048"/>
    </source>
</evidence>
<evidence type="ECO:0000313" key="2">
    <source>
        <dbReference type="EMBL" id="CAB4364602.1"/>
    </source>
</evidence>
<evidence type="ECO:0000313" key="3">
    <source>
        <dbReference type="EMBL" id="CAB4733832.1"/>
    </source>
</evidence>
<evidence type="ECO:0000313" key="7">
    <source>
        <dbReference type="EMBL" id="CAB4991835.1"/>
    </source>
</evidence>
<dbReference type="Pfam" id="PF01048">
    <property type="entry name" value="PNP_UDP_1"/>
    <property type="match status" value="1"/>
</dbReference>